<feature type="region of interest" description="Disordered" evidence="2">
    <location>
        <begin position="86"/>
        <end position="160"/>
    </location>
</feature>
<dbReference type="EMBL" id="JAPFRF010000005">
    <property type="protein sequence ID" value="KAJ7332763.1"/>
    <property type="molecule type" value="Genomic_DNA"/>
</dbReference>
<name>A0A9Q0XXM2_9SAUR</name>
<evidence type="ECO:0000256" key="2">
    <source>
        <dbReference type="SAM" id="MobiDB-lite"/>
    </source>
</evidence>
<evidence type="ECO:0000313" key="3">
    <source>
        <dbReference type="EMBL" id="KAJ7332763.1"/>
    </source>
</evidence>
<dbReference type="AlphaFoldDB" id="A0A9Q0XXM2"/>
<protein>
    <submittedName>
        <fullName evidence="3">Uncharacterized protein</fullName>
    </submittedName>
</protein>
<sequence>MAAPVEGKVTNFNTCMTNKPEITIEVESLKKEQAQKNTQVRRLEHIISNLLQDKAGLEEDKKWLEEEKNELGRRLEVALLQVSHCPGEANSRGSLQGSQEGSKWNTENVGYQEVRSELMEVSAPHLFQESSEPSHPDANVEEPGDFESWEKHQLEGGGRS</sequence>
<organism evidence="3 4">
    <name type="scientific">Phrynocephalus forsythii</name>
    <dbReference type="NCBI Taxonomy" id="171643"/>
    <lineage>
        <taxon>Eukaryota</taxon>
        <taxon>Metazoa</taxon>
        <taxon>Chordata</taxon>
        <taxon>Craniata</taxon>
        <taxon>Vertebrata</taxon>
        <taxon>Euteleostomi</taxon>
        <taxon>Lepidosauria</taxon>
        <taxon>Squamata</taxon>
        <taxon>Bifurcata</taxon>
        <taxon>Unidentata</taxon>
        <taxon>Episquamata</taxon>
        <taxon>Toxicofera</taxon>
        <taxon>Iguania</taxon>
        <taxon>Acrodonta</taxon>
        <taxon>Agamidae</taxon>
        <taxon>Agaminae</taxon>
        <taxon>Phrynocephalus</taxon>
    </lineage>
</organism>
<accession>A0A9Q0XXM2</accession>
<keyword evidence="1" id="KW-0175">Coiled coil</keyword>
<proteinExistence type="predicted"/>
<feature type="compositionally biased region" description="Polar residues" evidence="2">
    <location>
        <begin position="91"/>
        <end position="109"/>
    </location>
</feature>
<comment type="caution">
    <text evidence="3">The sequence shown here is derived from an EMBL/GenBank/DDBJ whole genome shotgun (WGS) entry which is preliminary data.</text>
</comment>
<evidence type="ECO:0000256" key="1">
    <source>
        <dbReference type="SAM" id="Coils"/>
    </source>
</evidence>
<feature type="coiled-coil region" evidence="1">
    <location>
        <begin position="26"/>
        <end position="74"/>
    </location>
</feature>
<gene>
    <name evidence="3" type="ORF">JRQ81_014943</name>
</gene>
<dbReference type="Proteomes" id="UP001142489">
    <property type="component" value="Unassembled WGS sequence"/>
</dbReference>
<evidence type="ECO:0000313" key="4">
    <source>
        <dbReference type="Proteomes" id="UP001142489"/>
    </source>
</evidence>
<reference evidence="3" key="1">
    <citation type="journal article" date="2023" name="DNA Res.">
        <title>Chromosome-level genome assembly of Phrynocephalus forsythii using third-generation DNA sequencing and Hi-C analysis.</title>
        <authorList>
            <person name="Qi Y."/>
            <person name="Zhao W."/>
            <person name="Zhao Y."/>
            <person name="Niu C."/>
            <person name="Cao S."/>
            <person name="Zhang Y."/>
        </authorList>
    </citation>
    <scope>NUCLEOTIDE SEQUENCE</scope>
    <source>
        <tissue evidence="3">Muscle</tissue>
    </source>
</reference>
<keyword evidence="4" id="KW-1185">Reference proteome</keyword>